<dbReference type="GO" id="GO:0030244">
    <property type="term" value="P:cellulose biosynthetic process"/>
    <property type="evidence" value="ECO:0007669"/>
    <property type="project" value="InterPro"/>
</dbReference>
<dbReference type="AlphaFoldDB" id="A0A9K3HIY3"/>
<sequence length="97" mass="11285">MSQHCPLWYAWAGKLKTLQRLAYINTIVYPFTPIPLLAYPVCHSLNNIQKFQMQKIKQKGRLLIYVWLFLTLNCLNGSLKCTPLQAMSCLFPVLRKV</sequence>
<accession>A0A9K3HIY3</accession>
<evidence type="ECO:0000256" key="6">
    <source>
        <dbReference type="ARBA" id="ARBA00023136"/>
    </source>
</evidence>
<name>A0A9K3HIY3_HELAN</name>
<dbReference type="GO" id="GO:0071555">
    <property type="term" value="P:cell wall organization"/>
    <property type="evidence" value="ECO:0007669"/>
    <property type="project" value="UniProtKB-KW"/>
</dbReference>
<evidence type="ECO:0000256" key="4">
    <source>
        <dbReference type="ARBA" id="ARBA00022692"/>
    </source>
</evidence>
<dbReference type="EMBL" id="MNCJ02000327">
    <property type="protein sequence ID" value="KAF5779156.1"/>
    <property type="molecule type" value="Genomic_DNA"/>
</dbReference>
<keyword evidence="2 9" id="KW-0328">Glycosyltransferase</keyword>
<evidence type="ECO:0000256" key="7">
    <source>
        <dbReference type="ARBA" id="ARBA00023316"/>
    </source>
</evidence>
<evidence type="ECO:0000256" key="5">
    <source>
        <dbReference type="ARBA" id="ARBA00022989"/>
    </source>
</evidence>
<keyword evidence="5 8" id="KW-1133">Transmembrane helix</keyword>
<feature type="transmembrane region" description="Helical" evidence="8">
    <location>
        <begin position="20"/>
        <end position="41"/>
    </location>
</feature>
<feature type="transmembrane region" description="Helical" evidence="8">
    <location>
        <begin position="62"/>
        <end position="79"/>
    </location>
</feature>
<reference evidence="9" key="1">
    <citation type="journal article" date="2017" name="Nature">
        <title>The sunflower genome provides insights into oil metabolism, flowering and Asterid evolution.</title>
        <authorList>
            <person name="Badouin H."/>
            <person name="Gouzy J."/>
            <person name="Grassa C.J."/>
            <person name="Murat F."/>
            <person name="Staton S.E."/>
            <person name="Cottret L."/>
            <person name="Lelandais-Briere C."/>
            <person name="Owens G.L."/>
            <person name="Carrere S."/>
            <person name="Mayjonade B."/>
            <person name="Legrand L."/>
            <person name="Gill N."/>
            <person name="Kane N.C."/>
            <person name="Bowers J.E."/>
            <person name="Hubner S."/>
            <person name="Bellec A."/>
            <person name="Berard A."/>
            <person name="Berges H."/>
            <person name="Blanchet N."/>
            <person name="Boniface M.C."/>
            <person name="Brunel D."/>
            <person name="Catrice O."/>
            <person name="Chaidir N."/>
            <person name="Claudel C."/>
            <person name="Donnadieu C."/>
            <person name="Faraut T."/>
            <person name="Fievet G."/>
            <person name="Helmstetter N."/>
            <person name="King M."/>
            <person name="Knapp S.J."/>
            <person name="Lai Z."/>
            <person name="Le Paslier M.C."/>
            <person name="Lippi Y."/>
            <person name="Lorenzon L."/>
            <person name="Mandel J.R."/>
            <person name="Marage G."/>
            <person name="Marchand G."/>
            <person name="Marquand E."/>
            <person name="Bret-Mestries E."/>
            <person name="Morien E."/>
            <person name="Nambeesan S."/>
            <person name="Nguyen T."/>
            <person name="Pegot-Espagnet P."/>
            <person name="Pouilly N."/>
            <person name="Raftis F."/>
            <person name="Sallet E."/>
            <person name="Schiex T."/>
            <person name="Thomas J."/>
            <person name="Vandecasteele C."/>
            <person name="Vares D."/>
            <person name="Vear F."/>
            <person name="Vautrin S."/>
            <person name="Crespi M."/>
            <person name="Mangin B."/>
            <person name="Burke J.M."/>
            <person name="Salse J."/>
            <person name="Munos S."/>
            <person name="Vincourt P."/>
            <person name="Rieseberg L.H."/>
            <person name="Langlade N.B."/>
        </authorList>
    </citation>
    <scope>NUCLEOTIDE SEQUENCE</scope>
    <source>
        <tissue evidence="9">Leaves</tissue>
    </source>
</reference>
<evidence type="ECO:0000256" key="3">
    <source>
        <dbReference type="ARBA" id="ARBA00022679"/>
    </source>
</evidence>
<dbReference type="GO" id="GO:0016020">
    <property type="term" value="C:membrane"/>
    <property type="evidence" value="ECO:0007669"/>
    <property type="project" value="InterPro"/>
</dbReference>
<evidence type="ECO:0000256" key="8">
    <source>
        <dbReference type="SAM" id="Phobius"/>
    </source>
</evidence>
<keyword evidence="7" id="KW-0961">Cell wall biogenesis/degradation</keyword>
<dbReference type="InterPro" id="IPR005150">
    <property type="entry name" value="Cellulose_synth"/>
</dbReference>
<proteinExistence type="predicted"/>
<dbReference type="Gramene" id="mRNA:HanXRQr2_Chr12g0556021">
    <property type="protein sequence ID" value="CDS:HanXRQr2_Chr12g0556021.1"/>
    <property type="gene ID" value="HanXRQr2_Chr12g0556021"/>
</dbReference>
<dbReference type="GO" id="GO:0012505">
    <property type="term" value="C:endomembrane system"/>
    <property type="evidence" value="ECO:0007669"/>
    <property type="project" value="UniProtKB-SubCell"/>
</dbReference>
<organism evidence="9 10">
    <name type="scientific">Helianthus annuus</name>
    <name type="common">Common sunflower</name>
    <dbReference type="NCBI Taxonomy" id="4232"/>
    <lineage>
        <taxon>Eukaryota</taxon>
        <taxon>Viridiplantae</taxon>
        <taxon>Streptophyta</taxon>
        <taxon>Embryophyta</taxon>
        <taxon>Tracheophyta</taxon>
        <taxon>Spermatophyta</taxon>
        <taxon>Magnoliopsida</taxon>
        <taxon>eudicotyledons</taxon>
        <taxon>Gunneridae</taxon>
        <taxon>Pentapetalae</taxon>
        <taxon>asterids</taxon>
        <taxon>campanulids</taxon>
        <taxon>Asterales</taxon>
        <taxon>Asteraceae</taxon>
        <taxon>Asteroideae</taxon>
        <taxon>Heliantheae alliance</taxon>
        <taxon>Heliantheae</taxon>
        <taxon>Helianthus</taxon>
    </lineage>
</organism>
<dbReference type="EC" id="2.4.1.12" evidence="9"/>
<keyword evidence="4 8" id="KW-0812">Transmembrane</keyword>
<dbReference type="Proteomes" id="UP000215914">
    <property type="component" value="Unassembled WGS sequence"/>
</dbReference>
<evidence type="ECO:0000313" key="9">
    <source>
        <dbReference type="EMBL" id="KAF5779156.1"/>
    </source>
</evidence>
<evidence type="ECO:0000256" key="2">
    <source>
        <dbReference type="ARBA" id="ARBA00022676"/>
    </source>
</evidence>
<keyword evidence="6 8" id="KW-0472">Membrane</keyword>
<comment type="subcellular location">
    <subcellularLocation>
        <location evidence="1">Endomembrane system</location>
    </subcellularLocation>
</comment>
<keyword evidence="3 9" id="KW-0808">Transferase</keyword>
<dbReference type="Pfam" id="PF03552">
    <property type="entry name" value="Cellulose_synt"/>
    <property type="match status" value="1"/>
</dbReference>
<gene>
    <name evidence="9" type="ORF">HanXRQr2_Chr12g0556021</name>
</gene>
<keyword evidence="10" id="KW-1185">Reference proteome</keyword>
<comment type="caution">
    <text evidence="9">The sequence shown here is derived from an EMBL/GenBank/DDBJ whole genome shotgun (WGS) entry which is preliminary data.</text>
</comment>
<dbReference type="PANTHER" id="PTHR13301">
    <property type="entry name" value="X-BOX TRANSCRIPTION FACTOR-RELATED"/>
    <property type="match status" value="1"/>
</dbReference>
<dbReference type="GO" id="GO:0016760">
    <property type="term" value="F:cellulose synthase (UDP-forming) activity"/>
    <property type="evidence" value="ECO:0007669"/>
    <property type="project" value="UniProtKB-EC"/>
</dbReference>
<reference evidence="9" key="2">
    <citation type="submission" date="2020-06" db="EMBL/GenBank/DDBJ databases">
        <title>Helianthus annuus Genome sequencing and assembly Release 2.</title>
        <authorList>
            <person name="Gouzy J."/>
            <person name="Langlade N."/>
            <person name="Munos S."/>
        </authorList>
    </citation>
    <scope>NUCLEOTIDE SEQUENCE</scope>
    <source>
        <tissue evidence="9">Leaves</tissue>
    </source>
</reference>
<evidence type="ECO:0000256" key="1">
    <source>
        <dbReference type="ARBA" id="ARBA00004308"/>
    </source>
</evidence>
<protein>
    <submittedName>
        <fullName evidence="9">Cellulose synthase (UDP-forming)</fullName>
        <ecNumber evidence="9">2.4.1.12</ecNumber>
    </submittedName>
</protein>
<evidence type="ECO:0000313" key="10">
    <source>
        <dbReference type="Proteomes" id="UP000215914"/>
    </source>
</evidence>